<dbReference type="Proteomes" id="UP000613580">
    <property type="component" value="Unassembled WGS sequence"/>
</dbReference>
<dbReference type="CDD" id="cd05374">
    <property type="entry name" value="17beta-HSD-like_SDR_c"/>
    <property type="match status" value="1"/>
</dbReference>
<dbReference type="InterPro" id="IPR020904">
    <property type="entry name" value="Sc_DH/Rdtase_CS"/>
</dbReference>
<evidence type="ECO:0000256" key="3">
    <source>
        <dbReference type="ARBA" id="ARBA00023002"/>
    </source>
</evidence>
<protein>
    <submittedName>
        <fullName evidence="5">3-oxoacyl-(Acyl-carrier-protein) reductase</fullName>
    </submittedName>
</protein>
<keyword evidence="2" id="KW-0521">NADP</keyword>
<keyword evidence="3" id="KW-0560">Oxidoreductase</keyword>
<evidence type="ECO:0000256" key="2">
    <source>
        <dbReference type="ARBA" id="ARBA00022857"/>
    </source>
</evidence>
<evidence type="ECO:0000256" key="4">
    <source>
        <dbReference type="RuleBase" id="RU000363"/>
    </source>
</evidence>
<dbReference type="PANTHER" id="PTHR43976">
    <property type="entry name" value="SHORT CHAIN DEHYDROGENASE"/>
    <property type="match status" value="1"/>
</dbReference>
<dbReference type="PROSITE" id="PS00061">
    <property type="entry name" value="ADH_SHORT"/>
    <property type="match status" value="1"/>
</dbReference>
<dbReference type="AlphaFoldDB" id="A0A8H6T5M5"/>
<proteinExistence type="inferred from homology"/>
<dbReference type="OrthoDB" id="1274115at2759"/>
<accession>A0A8H6T5M5</accession>
<keyword evidence="6" id="KW-1185">Reference proteome</keyword>
<evidence type="ECO:0000313" key="5">
    <source>
        <dbReference type="EMBL" id="KAF7310407.1"/>
    </source>
</evidence>
<dbReference type="Pfam" id="PF00106">
    <property type="entry name" value="adh_short"/>
    <property type="match status" value="1"/>
</dbReference>
<dbReference type="InterPro" id="IPR036291">
    <property type="entry name" value="NAD(P)-bd_dom_sf"/>
</dbReference>
<sequence length="280" mass="30133">MAPSTVFITGSSSGIGLASAKLFHSLGWNVVATMRDPLPTHELFSVVEPQRMLVLRLDVQDLASIEAAAKHTVAKFGTVDVLVNNAGYGLGGLFEAISREQIQEQFDVNVFGVMDVTRTLLPHLRANPNGAVVINISSGAGFWALPMTSMYNASKFALEGFTEALSYELASQNILVKSVVPHGGVTSTDFNTRFAGSMARNPALDSYGAFLTKTGESFSKMVAGASISSDDVAGAILTAATDGKRQLRYFIGNDARGFVKARYESQSDEEYMAKMRSYFE</sequence>
<comment type="caution">
    <text evidence="5">The sequence shown here is derived from an EMBL/GenBank/DDBJ whole genome shotgun (WGS) entry which is preliminary data.</text>
</comment>
<dbReference type="Gene3D" id="3.40.50.720">
    <property type="entry name" value="NAD(P)-binding Rossmann-like Domain"/>
    <property type="match status" value="1"/>
</dbReference>
<dbReference type="PANTHER" id="PTHR43976:SF16">
    <property type="entry name" value="SHORT-CHAIN DEHYDROGENASE_REDUCTASE FAMILY PROTEIN"/>
    <property type="match status" value="1"/>
</dbReference>
<dbReference type="GO" id="GO:0016491">
    <property type="term" value="F:oxidoreductase activity"/>
    <property type="evidence" value="ECO:0007669"/>
    <property type="project" value="UniProtKB-KW"/>
</dbReference>
<dbReference type="PRINTS" id="PR00080">
    <property type="entry name" value="SDRFAMILY"/>
</dbReference>
<dbReference type="InterPro" id="IPR002347">
    <property type="entry name" value="SDR_fam"/>
</dbReference>
<organism evidence="5 6">
    <name type="scientific">Mycena chlorophos</name>
    <name type="common">Agaric fungus</name>
    <name type="synonym">Agaricus chlorophos</name>
    <dbReference type="NCBI Taxonomy" id="658473"/>
    <lineage>
        <taxon>Eukaryota</taxon>
        <taxon>Fungi</taxon>
        <taxon>Dikarya</taxon>
        <taxon>Basidiomycota</taxon>
        <taxon>Agaricomycotina</taxon>
        <taxon>Agaricomycetes</taxon>
        <taxon>Agaricomycetidae</taxon>
        <taxon>Agaricales</taxon>
        <taxon>Marasmiineae</taxon>
        <taxon>Mycenaceae</taxon>
        <taxon>Mycena</taxon>
    </lineage>
</organism>
<name>A0A8H6T5M5_MYCCL</name>
<dbReference type="PRINTS" id="PR00081">
    <property type="entry name" value="GDHRDH"/>
</dbReference>
<dbReference type="SUPFAM" id="SSF51735">
    <property type="entry name" value="NAD(P)-binding Rossmann-fold domains"/>
    <property type="match status" value="1"/>
</dbReference>
<reference evidence="5" key="1">
    <citation type="submission" date="2020-05" db="EMBL/GenBank/DDBJ databases">
        <title>Mycena genomes resolve the evolution of fungal bioluminescence.</title>
        <authorList>
            <person name="Tsai I.J."/>
        </authorList>
    </citation>
    <scope>NUCLEOTIDE SEQUENCE</scope>
    <source>
        <strain evidence="5">110903Hualien_Pintung</strain>
    </source>
</reference>
<dbReference type="InterPro" id="IPR051911">
    <property type="entry name" value="SDR_oxidoreductase"/>
</dbReference>
<evidence type="ECO:0000313" key="6">
    <source>
        <dbReference type="Proteomes" id="UP000613580"/>
    </source>
</evidence>
<evidence type="ECO:0000256" key="1">
    <source>
        <dbReference type="ARBA" id="ARBA00006484"/>
    </source>
</evidence>
<comment type="similarity">
    <text evidence="1 4">Belongs to the short-chain dehydrogenases/reductases (SDR) family.</text>
</comment>
<gene>
    <name evidence="5" type="ORF">HMN09_00582700</name>
</gene>
<dbReference type="EMBL" id="JACAZE010000007">
    <property type="protein sequence ID" value="KAF7310407.1"/>
    <property type="molecule type" value="Genomic_DNA"/>
</dbReference>